<dbReference type="PROSITE" id="PS01162">
    <property type="entry name" value="QOR_ZETA_CRYSTAL"/>
    <property type="match status" value="1"/>
</dbReference>
<dbReference type="GO" id="GO:0005737">
    <property type="term" value="C:cytoplasm"/>
    <property type="evidence" value="ECO:0007669"/>
    <property type="project" value="UniProtKB-SubCell"/>
</dbReference>
<keyword evidence="5" id="KW-0694">RNA-binding</keyword>
<dbReference type="AlphaFoldDB" id="A0AA37QG32"/>
<dbReference type="InterPro" id="IPR011032">
    <property type="entry name" value="GroES-like_sf"/>
</dbReference>
<proteinExistence type="predicted"/>
<dbReference type="Proteomes" id="UP001161325">
    <property type="component" value="Unassembled WGS sequence"/>
</dbReference>
<name>A0AA37QG32_9BACT</name>
<evidence type="ECO:0000313" key="7">
    <source>
        <dbReference type="EMBL" id="GLC25770.1"/>
    </source>
</evidence>
<dbReference type="Gene3D" id="3.90.180.10">
    <property type="entry name" value="Medium-chain alcohol dehydrogenases, catalytic domain"/>
    <property type="match status" value="1"/>
</dbReference>
<dbReference type="Pfam" id="PF13602">
    <property type="entry name" value="ADH_zinc_N_2"/>
    <property type="match status" value="1"/>
</dbReference>
<evidence type="ECO:0000256" key="1">
    <source>
        <dbReference type="ARBA" id="ARBA00004496"/>
    </source>
</evidence>
<dbReference type="InterPro" id="IPR036291">
    <property type="entry name" value="NAD(P)-bd_dom_sf"/>
</dbReference>
<dbReference type="PANTHER" id="PTHR44154">
    <property type="entry name" value="QUINONE OXIDOREDUCTASE"/>
    <property type="match status" value="1"/>
</dbReference>
<feature type="domain" description="Enoyl reductase (ER)" evidence="6">
    <location>
        <begin position="14"/>
        <end position="317"/>
    </location>
</feature>
<dbReference type="SMART" id="SM00829">
    <property type="entry name" value="PKS_ER"/>
    <property type="match status" value="1"/>
</dbReference>
<evidence type="ECO:0000256" key="4">
    <source>
        <dbReference type="ARBA" id="ARBA00022857"/>
    </source>
</evidence>
<comment type="caution">
    <text evidence="7">The sequence shown here is derived from an EMBL/GenBank/DDBJ whole genome shotgun (WGS) entry which is preliminary data.</text>
</comment>
<dbReference type="InterPro" id="IPR002364">
    <property type="entry name" value="Quin_OxRdtase/zeta-crystal_CS"/>
</dbReference>
<dbReference type="InterPro" id="IPR013154">
    <property type="entry name" value="ADH-like_N"/>
</dbReference>
<dbReference type="Gene3D" id="3.40.50.720">
    <property type="entry name" value="NAD(P)-binding Rossmann-like Domain"/>
    <property type="match status" value="1"/>
</dbReference>
<dbReference type="GO" id="GO:0016491">
    <property type="term" value="F:oxidoreductase activity"/>
    <property type="evidence" value="ECO:0007669"/>
    <property type="project" value="InterPro"/>
</dbReference>
<evidence type="ECO:0000256" key="2">
    <source>
        <dbReference type="ARBA" id="ARBA00011881"/>
    </source>
</evidence>
<accession>A0AA37QG32</accession>
<keyword evidence="8" id="KW-1185">Reference proteome</keyword>
<evidence type="ECO:0000256" key="5">
    <source>
        <dbReference type="ARBA" id="ARBA00022884"/>
    </source>
</evidence>
<dbReference type="Pfam" id="PF08240">
    <property type="entry name" value="ADH_N"/>
    <property type="match status" value="1"/>
</dbReference>
<comment type="subunit">
    <text evidence="2">Homotetramer.</text>
</comment>
<gene>
    <name evidence="7" type="ORF">rosag_22830</name>
</gene>
<reference evidence="7" key="1">
    <citation type="submission" date="2022-08" db="EMBL/GenBank/DDBJ databases">
        <title>Draft genome sequencing of Roseisolibacter agri AW1220.</title>
        <authorList>
            <person name="Tobiishi Y."/>
            <person name="Tonouchi A."/>
        </authorList>
    </citation>
    <scope>NUCLEOTIDE SEQUENCE</scope>
    <source>
        <strain evidence="7">AW1220</strain>
    </source>
</reference>
<protein>
    <submittedName>
        <fullName evidence="7">NADPH:quinone oxidoreductase</fullName>
    </submittedName>
</protein>
<evidence type="ECO:0000256" key="3">
    <source>
        <dbReference type="ARBA" id="ARBA00022490"/>
    </source>
</evidence>
<sequence>MSERMRAIVLPRHGGPDVLELQELDRPTPADHELLVRVVASGTNPVEAKMRQNAAWAGLTPPFVLGYDASGVVEAVGASVRDFAVGDEVYYTPEIFGNTRGSYAEYNAVPAAIVARKPRSMSHEEAAAVPLAGGTAWEGLVRRLQVRPGETVLIHGGAGGVGSYAVQIAKAMGARVLATAGARNQQVLRDLGADVAIDYASDDVAAVARAETNGAGVDVVFDTAGGDNIQKSIPATRPFGRLATILTPTGTLAGLSSKNQTLHGIFLMREGERLREMARLIDQGKLRSLVDRVLPLADVREAHERLDSGHGTGKIVLRVSES</sequence>
<dbReference type="CDD" id="cd08272">
    <property type="entry name" value="MDR6"/>
    <property type="match status" value="1"/>
</dbReference>
<evidence type="ECO:0000313" key="8">
    <source>
        <dbReference type="Proteomes" id="UP001161325"/>
    </source>
</evidence>
<evidence type="ECO:0000259" key="6">
    <source>
        <dbReference type="SMART" id="SM00829"/>
    </source>
</evidence>
<keyword evidence="4" id="KW-0521">NADP</keyword>
<dbReference type="GO" id="GO:0008270">
    <property type="term" value="F:zinc ion binding"/>
    <property type="evidence" value="ECO:0007669"/>
    <property type="project" value="InterPro"/>
</dbReference>
<dbReference type="EMBL" id="BRXS01000003">
    <property type="protein sequence ID" value="GLC25770.1"/>
    <property type="molecule type" value="Genomic_DNA"/>
</dbReference>
<dbReference type="PANTHER" id="PTHR44154:SF1">
    <property type="entry name" value="QUINONE OXIDOREDUCTASE"/>
    <property type="match status" value="1"/>
</dbReference>
<dbReference type="SUPFAM" id="SSF51735">
    <property type="entry name" value="NAD(P)-binding Rossmann-fold domains"/>
    <property type="match status" value="1"/>
</dbReference>
<dbReference type="SUPFAM" id="SSF50129">
    <property type="entry name" value="GroES-like"/>
    <property type="match status" value="1"/>
</dbReference>
<dbReference type="InterPro" id="IPR051603">
    <property type="entry name" value="Zinc-ADH_QOR/CCCR"/>
</dbReference>
<comment type="subcellular location">
    <subcellularLocation>
        <location evidence="1">Cytoplasm</location>
    </subcellularLocation>
</comment>
<keyword evidence="3" id="KW-0963">Cytoplasm</keyword>
<organism evidence="7 8">
    <name type="scientific">Roseisolibacter agri</name>
    <dbReference type="NCBI Taxonomy" id="2014610"/>
    <lineage>
        <taxon>Bacteria</taxon>
        <taxon>Pseudomonadati</taxon>
        <taxon>Gemmatimonadota</taxon>
        <taxon>Gemmatimonadia</taxon>
        <taxon>Gemmatimonadales</taxon>
        <taxon>Gemmatimonadaceae</taxon>
        <taxon>Roseisolibacter</taxon>
    </lineage>
</organism>
<dbReference type="InterPro" id="IPR020843">
    <property type="entry name" value="ER"/>
</dbReference>
<dbReference type="GO" id="GO:0003723">
    <property type="term" value="F:RNA binding"/>
    <property type="evidence" value="ECO:0007669"/>
    <property type="project" value="UniProtKB-KW"/>
</dbReference>